<sequence>MHKRMVWLPLFLVTLVVFSAMGRAQEDAALDAQLKDLAAKHEGKVTLFARDLKTGQTASLDADEPVKTASTIKMGILLDAAEQIRSGKATLNEKLVLQHANQVEGSGVLAQLDTPVALTLKDVLTLMVVLSDNTATNMAIDRLGLDHINHTLKAAGLKQTYLYKKVYMPASGPMPADQSKFGLGKTTAREMASIMQRIAECRLDLAGGPPVNKDGPICGAIIHMLRNQQDRDGIPRYLESLDTSEHGSAIANKTGALDAVRNDVALISTKTGPVVIASFTYDNKDERWTGDNQGEQMIGKLAEAVVKKWSPTGLDANGFSWENPLAGNRH</sequence>
<keyword evidence="5" id="KW-1185">Reference proteome</keyword>
<keyword evidence="4" id="KW-0378">Hydrolase</keyword>
<reference evidence="4" key="1">
    <citation type="submission" date="2021-04" db="EMBL/GenBank/DDBJ databases">
        <title>Phylogenetic analysis of Acidobacteriaceae.</title>
        <authorList>
            <person name="Qiu L."/>
            <person name="Zhang Q."/>
        </authorList>
    </citation>
    <scope>NUCLEOTIDE SEQUENCE</scope>
    <source>
        <strain evidence="4">DSM 25168</strain>
    </source>
</reference>
<evidence type="ECO:0000256" key="1">
    <source>
        <dbReference type="ARBA" id="ARBA00001526"/>
    </source>
</evidence>
<dbReference type="InterPro" id="IPR045155">
    <property type="entry name" value="Beta-lactam_cat"/>
</dbReference>
<dbReference type="RefSeq" id="WP_260794559.1">
    <property type="nucleotide sequence ID" value="NZ_CP093313.1"/>
</dbReference>
<dbReference type="AlphaFoldDB" id="A0A9J7BR43"/>
<dbReference type="KEGG" id="orp:MOP44_03680"/>
<gene>
    <name evidence="4" type="ORF">MOP44_03680</name>
</gene>
<dbReference type="GO" id="GO:0008800">
    <property type="term" value="F:beta-lactamase activity"/>
    <property type="evidence" value="ECO:0007669"/>
    <property type="project" value="UniProtKB-EC"/>
</dbReference>
<dbReference type="Proteomes" id="UP001059380">
    <property type="component" value="Chromosome"/>
</dbReference>
<dbReference type="GO" id="GO:0046677">
    <property type="term" value="P:response to antibiotic"/>
    <property type="evidence" value="ECO:0007669"/>
    <property type="project" value="InterPro"/>
</dbReference>
<keyword evidence="2" id="KW-0732">Signal</keyword>
<dbReference type="SUPFAM" id="SSF56601">
    <property type="entry name" value="beta-lactamase/transpeptidase-like"/>
    <property type="match status" value="1"/>
</dbReference>
<organism evidence="4 5">
    <name type="scientific">Occallatibacter riparius</name>
    <dbReference type="NCBI Taxonomy" id="1002689"/>
    <lineage>
        <taxon>Bacteria</taxon>
        <taxon>Pseudomonadati</taxon>
        <taxon>Acidobacteriota</taxon>
        <taxon>Terriglobia</taxon>
        <taxon>Terriglobales</taxon>
        <taxon>Acidobacteriaceae</taxon>
        <taxon>Occallatibacter</taxon>
    </lineage>
</organism>
<evidence type="ECO:0000259" key="3">
    <source>
        <dbReference type="Pfam" id="PF13354"/>
    </source>
</evidence>
<name>A0A9J7BR43_9BACT</name>
<comment type="catalytic activity">
    <reaction evidence="1">
        <text>a beta-lactam + H2O = a substituted beta-amino acid</text>
        <dbReference type="Rhea" id="RHEA:20401"/>
        <dbReference type="ChEBI" id="CHEBI:15377"/>
        <dbReference type="ChEBI" id="CHEBI:35627"/>
        <dbReference type="ChEBI" id="CHEBI:140347"/>
        <dbReference type="EC" id="3.5.2.6"/>
    </reaction>
</comment>
<evidence type="ECO:0000313" key="5">
    <source>
        <dbReference type="Proteomes" id="UP001059380"/>
    </source>
</evidence>
<dbReference type="EMBL" id="CP093313">
    <property type="protein sequence ID" value="UWZ85049.1"/>
    <property type="molecule type" value="Genomic_DNA"/>
</dbReference>
<dbReference type="Gene3D" id="3.40.710.10">
    <property type="entry name" value="DD-peptidase/beta-lactamase superfamily"/>
    <property type="match status" value="1"/>
</dbReference>
<accession>A0A9J7BR43</accession>
<feature type="domain" description="Beta-lactamase class A catalytic" evidence="3">
    <location>
        <begin position="47"/>
        <end position="280"/>
    </location>
</feature>
<proteinExistence type="predicted"/>
<dbReference type="InterPro" id="IPR012338">
    <property type="entry name" value="Beta-lactam/transpept-like"/>
</dbReference>
<feature type="signal peptide" evidence="2">
    <location>
        <begin position="1"/>
        <end position="19"/>
    </location>
</feature>
<evidence type="ECO:0000256" key="2">
    <source>
        <dbReference type="SAM" id="SignalP"/>
    </source>
</evidence>
<dbReference type="Pfam" id="PF13354">
    <property type="entry name" value="Beta-lactamase2"/>
    <property type="match status" value="1"/>
</dbReference>
<evidence type="ECO:0000313" key="4">
    <source>
        <dbReference type="EMBL" id="UWZ85049.1"/>
    </source>
</evidence>
<dbReference type="GO" id="GO:0030655">
    <property type="term" value="P:beta-lactam antibiotic catabolic process"/>
    <property type="evidence" value="ECO:0007669"/>
    <property type="project" value="InterPro"/>
</dbReference>
<dbReference type="PANTHER" id="PTHR35333:SF4">
    <property type="entry name" value="SLR0121 PROTEIN"/>
    <property type="match status" value="1"/>
</dbReference>
<dbReference type="InterPro" id="IPR000871">
    <property type="entry name" value="Beta-lactam_class-A"/>
</dbReference>
<feature type="chain" id="PRO_5039909677" evidence="2">
    <location>
        <begin position="20"/>
        <end position="330"/>
    </location>
</feature>
<dbReference type="PANTHER" id="PTHR35333">
    <property type="entry name" value="BETA-LACTAMASE"/>
    <property type="match status" value="1"/>
</dbReference>
<protein>
    <submittedName>
        <fullName evidence="4">Class A beta-lactamase-related serine hydrolase</fullName>
    </submittedName>
</protein>